<dbReference type="SUPFAM" id="SSF47384">
    <property type="entry name" value="Homodimeric domain of signal transducing histidine kinase"/>
    <property type="match status" value="1"/>
</dbReference>
<dbReference type="PRINTS" id="PR00344">
    <property type="entry name" value="BCTRLSENSOR"/>
</dbReference>
<sequence>PQPQPQPQISPQLQPNHQTKQQLRPQQPQSGILGPIYQQPFSGHYYEVIEADGSRSLSRSLWDQQLAAESLPAGQIIDWETQGPLGQRLLVRSAGYRIGDATVTIAVAENLNPLLEELQVFEQLFAGLAIGGLLLMLFVQRLIVRRALRQLQPIYRDIDALERGTTDAITEAVPIEILPLVRKFNALLVVYGQRLQRSRNAAGNLAHALKTPLNLLLQQLERLDDPPDAAQRCIGPQHQRCIGQQRQRCVEQVQRVQTLVERELKRARIAGGLRTGSTFDISADLPVLIELLERMYAHKGLTIGYDNVLSAPLTVDREDMLELLGNLLDNACKWANSEVHCRFEPHAAGLRLWVDDDGPGCSEAELAAIGARGVRVDERVDGHGLGLSIVQEILDLYRGQLELGRSPSLGGFRASIELPVPVGNDGRRPATAETDKTGVQGC</sequence>
<proteinExistence type="predicted"/>
<feature type="domain" description="Histidine kinase" evidence="11">
    <location>
        <begin position="204"/>
        <end position="422"/>
    </location>
</feature>
<evidence type="ECO:0000313" key="12">
    <source>
        <dbReference type="EMBL" id="MBK1619991.1"/>
    </source>
</evidence>
<evidence type="ECO:0000256" key="4">
    <source>
        <dbReference type="ARBA" id="ARBA00022553"/>
    </source>
</evidence>
<organism evidence="12 13">
    <name type="scientific">Lamprobacter modestohalophilus</name>
    <dbReference type="NCBI Taxonomy" id="1064514"/>
    <lineage>
        <taxon>Bacteria</taxon>
        <taxon>Pseudomonadati</taxon>
        <taxon>Pseudomonadota</taxon>
        <taxon>Gammaproteobacteria</taxon>
        <taxon>Chromatiales</taxon>
        <taxon>Chromatiaceae</taxon>
        <taxon>Lamprobacter</taxon>
    </lineage>
</organism>
<evidence type="ECO:0000256" key="2">
    <source>
        <dbReference type="ARBA" id="ARBA00004370"/>
    </source>
</evidence>
<keyword evidence="13" id="KW-1185">Reference proteome</keyword>
<dbReference type="InterPro" id="IPR005467">
    <property type="entry name" value="His_kinase_dom"/>
</dbReference>
<dbReference type="PANTHER" id="PTHR45436:SF5">
    <property type="entry name" value="SENSOR HISTIDINE KINASE TRCS"/>
    <property type="match status" value="1"/>
</dbReference>
<dbReference type="InterPro" id="IPR004358">
    <property type="entry name" value="Sig_transdc_His_kin-like_C"/>
</dbReference>
<dbReference type="SMART" id="SM00387">
    <property type="entry name" value="HATPase_c"/>
    <property type="match status" value="1"/>
</dbReference>
<evidence type="ECO:0000259" key="11">
    <source>
        <dbReference type="PROSITE" id="PS50109"/>
    </source>
</evidence>
<dbReference type="GO" id="GO:0005886">
    <property type="term" value="C:plasma membrane"/>
    <property type="evidence" value="ECO:0007669"/>
    <property type="project" value="TreeGrafter"/>
</dbReference>
<evidence type="ECO:0000256" key="7">
    <source>
        <dbReference type="ARBA" id="ARBA00022777"/>
    </source>
</evidence>
<dbReference type="RefSeq" id="WP_200246356.1">
    <property type="nucleotide sequence ID" value="NZ_NRRY01000030.1"/>
</dbReference>
<feature type="region of interest" description="Disordered" evidence="10">
    <location>
        <begin position="423"/>
        <end position="442"/>
    </location>
</feature>
<keyword evidence="6" id="KW-0812">Transmembrane</keyword>
<dbReference type="Proteomes" id="UP001138768">
    <property type="component" value="Unassembled WGS sequence"/>
</dbReference>
<dbReference type="Pfam" id="PF02518">
    <property type="entry name" value="HATPase_c"/>
    <property type="match status" value="1"/>
</dbReference>
<feature type="compositionally biased region" description="Low complexity" evidence="10">
    <location>
        <begin position="9"/>
        <end position="29"/>
    </location>
</feature>
<evidence type="ECO:0000256" key="6">
    <source>
        <dbReference type="ARBA" id="ARBA00022692"/>
    </source>
</evidence>
<evidence type="ECO:0000256" key="1">
    <source>
        <dbReference type="ARBA" id="ARBA00000085"/>
    </source>
</evidence>
<dbReference type="AlphaFoldDB" id="A0A9X0WAU9"/>
<dbReference type="EMBL" id="NRRY01000030">
    <property type="protein sequence ID" value="MBK1619991.1"/>
    <property type="molecule type" value="Genomic_DNA"/>
</dbReference>
<gene>
    <name evidence="12" type="ORF">CKO42_16395</name>
</gene>
<comment type="catalytic activity">
    <reaction evidence="1">
        <text>ATP + protein L-histidine = ADP + protein N-phospho-L-histidine.</text>
        <dbReference type="EC" id="2.7.13.3"/>
    </reaction>
</comment>
<dbReference type="InterPro" id="IPR036097">
    <property type="entry name" value="HisK_dim/P_sf"/>
</dbReference>
<protein>
    <recommendedName>
        <fullName evidence="3">histidine kinase</fullName>
        <ecNumber evidence="3">2.7.13.3</ecNumber>
    </recommendedName>
</protein>
<keyword evidence="5" id="KW-0808">Transferase</keyword>
<dbReference type="InterPro" id="IPR036890">
    <property type="entry name" value="HATPase_C_sf"/>
</dbReference>
<dbReference type="Gene3D" id="1.10.287.130">
    <property type="match status" value="1"/>
</dbReference>
<dbReference type="PROSITE" id="PS50109">
    <property type="entry name" value="HIS_KIN"/>
    <property type="match status" value="1"/>
</dbReference>
<comment type="caution">
    <text evidence="12">The sequence shown here is derived from an EMBL/GenBank/DDBJ whole genome shotgun (WGS) entry which is preliminary data.</text>
</comment>
<comment type="subcellular location">
    <subcellularLocation>
        <location evidence="2">Membrane</location>
    </subcellularLocation>
</comment>
<dbReference type="PANTHER" id="PTHR45436">
    <property type="entry name" value="SENSOR HISTIDINE KINASE YKOH"/>
    <property type="match status" value="1"/>
</dbReference>
<feature type="non-terminal residue" evidence="12">
    <location>
        <position position="1"/>
    </location>
</feature>
<evidence type="ECO:0000313" key="13">
    <source>
        <dbReference type="Proteomes" id="UP001138768"/>
    </source>
</evidence>
<feature type="region of interest" description="Disordered" evidence="10">
    <location>
        <begin position="1"/>
        <end position="29"/>
    </location>
</feature>
<dbReference type="EC" id="2.7.13.3" evidence="3"/>
<dbReference type="GO" id="GO:0000155">
    <property type="term" value="F:phosphorelay sensor kinase activity"/>
    <property type="evidence" value="ECO:0007669"/>
    <property type="project" value="InterPro"/>
</dbReference>
<keyword evidence="9" id="KW-0472">Membrane</keyword>
<evidence type="ECO:0000256" key="10">
    <source>
        <dbReference type="SAM" id="MobiDB-lite"/>
    </source>
</evidence>
<dbReference type="CDD" id="cd00082">
    <property type="entry name" value="HisKA"/>
    <property type="match status" value="1"/>
</dbReference>
<evidence type="ECO:0000256" key="9">
    <source>
        <dbReference type="ARBA" id="ARBA00023136"/>
    </source>
</evidence>
<accession>A0A9X0WAU9</accession>
<evidence type="ECO:0000256" key="3">
    <source>
        <dbReference type="ARBA" id="ARBA00012438"/>
    </source>
</evidence>
<dbReference type="SUPFAM" id="SSF55874">
    <property type="entry name" value="ATPase domain of HSP90 chaperone/DNA topoisomerase II/histidine kinase"/>
    <property type="match status" value="1"/>
</dbReference>
<reference evidence="12 13" key="1">
    <citation type="journal article" date="2020" name="Microorganisms">
        <title>Osmotic Adaptation and Compatible Solute Biosynthesis of Phototrophic Bacteria as Revealed from Genome Analyses.</title>
        <authorList>
            <person name="Imhoff J.F."/>
            <person name="Rahn T."/>
            <person name="Kunzel S."/>
            <person name="Keller A."/>
            <person name="Neulinger S.C."/>
        </authorList>
    </citation>
    <scope>NUCLEOTIDE SEQUENCE [LARGE SCALE GENOMIC DNA]</scope>
    <source>
        <strain evidence="12 13">DSM 25653</strain>
    </source>
</reference>
<dbReference type="InterPro" id="IPR050428">
    <property type="entry name" value="TCS_sensor_his_kinase"/>
</dbReference>
<name>A0A9X0WAU9_9GAMM</name>
<dbReference type="InterPro" id="IPR003661">
    <property type="entry name" value="HisK_dim/P_dom"/>
</dbReference>
<feature type="compositionally biased region" description="Basic and acidic residues" evidence="10">
    <location>
        <begin position="425"/>
        <end position="436"/>
    </location>
</feature>
<dbReference type="Gene3D" id="3.30.565.10">
    <property type="entry name" value="Histidine kinase-like ATPase, C-terminal domain"/>
    <property type="match status" value="1"/>
</dbReference>
<dbReference type="InterPro" id="IPR003594">
    <property type="entry name" value="HATPase_dom"/>
</dbReference>
<keyword evidence="4" id="KW-0597">Phosphoprotein</keyword>
<evidence type="ECO:0000256" key="8">
    <source>
        <dbReference type="ARBA" id="ARBA00022989"/>
    </source>
</evidence>
<keyword evidence="8" id="KW-1133">Transmembrane helix</keyword>
<evidence type="ECO:0000256" key="5">
    <source>
        <dbReference type="ARBA" id="ARBA00022679"/>
    </source>
</evidence>
<keyword evidence="7" id="KW-0418">Kinase</keyword>